<dbReference type="Pfam" id="PF01425">
    <property type="entry name" value="Amidase"/>
    <property type="match status" value="1"/>
</dbReference>
<keyword evidence="3" id="KW-1185">Reference proteome</keyword>
<reference evidence="2" key="1">
    <citation type="submission" date="2023-06" db="EMBL/GenBank/DDBJ databases">
        <title>Genome-scale phylogeny and comparative genomics of the fungal order Sordariales.</title>
        <authorList>
            <consortium name="Lawrence Berkeley National Laboratory"/>
            <person name="Hensen N."/>
            <person name="Bonometti L."/>
            <person name="Westerberg I."/>
            <person name="Brannstrom I.O."/>
            <person name="Guillou S."/>
            <person name="Cros-Aarteil S."/>
            <person name="Calhoun S."/>
            <person name="Haridas S."/>
            <person name="Kuo A."/>
            <person name="Mondo S."/>
            <person name="Pangilinan J."/>
            <person name="Riley R."/>
            <person name="LaButti K."/>
            <person name="Andreopoulos B."/>
            <person name="Lipzen A."/>
            <person name="Chen C."/>
            <person name="Yanf M."/>
            <person name="Daum C."/>
            <person name="Ng V."/>
            <person name="Clum A."/>
            <person name="Steindorff A."/>
            <person name="Ohm R."/>
            <person name="Martin F."/>
            <person name="Silar P."/>
            <person name="Natvig D."/>
            <person name="Lalanne C."/>
            <person name="Gautier V."/>
            <person name="Ament-velasquez S.L."/>
            <person name="Kruys A."/>
            <person name="Hutchinson M.I."/>
            <person name="Powell A.J."/>
            <person name="Barry K."/>
            <person name="Miller A.N."/>
            <person name="Grigoriev I.V."/>
            <person name="Debuchy R."/>
            <person name="Gladieux P."/>
            <person name="Thoren M.H."/>
            <person name="Johannesson H."/>
        </authorList>
    </citation>
    <scope>NUCLEOTIDE SEQUENCE</scope>
    <source>
        <strain evidence="2">SMH3391-2</strain>
    </source>
</reference>
<proteinExistence type="predicted"/>
<accession>A0AA39XDA7</accession>
<dbReference type="PANTHER" id="PTHR46310">
    <property type="entry name" value="AMIDASE 1"/>
    <property type="match status" value="1"/>
</dbReference>
<name>A0AA39XDA7_9PEZI</name>
<dbReference type="PANTHER" id="PTHR46310:SF7">
    <property type="entry name" value="AMIDASE 1"/>
    <property type="match status" value="1"/>
</dbReference>
<sequence length="613" mass="67835">METKTQLNVTHGRPVCITFSLPNGLYILHDKKRGHILDIKDEDLALASVFLLPQETPRSFELTADWVKAAVAGYLEDDVFDAAFLATVIFCQAEDSHVDLTSAAREYICKLGNQRVIFADLPDVLPGPYAIVGAQLRDVWKLIDDSYGTCMAALQPQSSPSDPFEPFQLLSSDGRFASFALQSKIKSRARFNSPLAGLRILLKDNIHLKGVRTSVGNRAFLETFFPRRESAVCIQKLVDQGVVVLGKTKLNSFGNWEEPLEYIDYQAPWNPRADGYQSPGGSSSGSAAAIAAYEWLDIAIGTDTWGSVTRPALWCGCFGLRPSIGAVSPNGIEPLCQAWDTAGVLARDLQMCRDFAAAWLDATVLEKNPKPFSSIVWPKDYWSIIDHTQVEIARTFAKSIEAALDITTEEISFEESWIKSPPAEANGPTLPAFINEASKAQCYDAYQNCEEFRTKYREKTGHAPYVSVPTQRMWEFARSISKEKRDDDFAKIAVFERWFNNTILTGQNSNALVLMPLESMTPRYRDEPPLFPRPPQPGVNALALAPVMKSPVLAVPIAEIPYHSRVTQQTEKLPFAVAVMGRPGTDIALVDTMLQVLKSAGLPTTVKAGKVMF</sequence>
<dbReference type="AlphaFoldDB" id="A0AA39XDA7"/>
<dbReference type="EMBL" id="JAULSR010000002">
    <property type="protein sequence ID" value="KAK0631095.1"/>
    <property type="molecule type" value="Genomic_DNA"/>
</dbReference>
<dbReference type="InterPro" id="IPR023631">
    <property type="entry name" value="Amidase_dom"/>
</dbReference>
<evidence type="ECO:0000313" key="2">
    <source>
        <dbReference type="EMBL" id="KAK0631095.1"/>
    </source>
</evidence>
<dbReference type="Gene3D" id="3.90.1300.10">
    <property type="entry name" value="Amidase signature (AS) domain"/>
    <property type="match status" value="1"/>
</dbReference>
<comment type="caution">
    <text evidence="2">The sequence shown here is derived from an EMBL/GenBank/DDBJ whole genome shotgun (WGS) entry which is preliminary data.</text>
</comment>
<evidence type="ECO:0000259" key="1">
    <source>
        <dbReference type="Pfam" id="PF01425"/>
    </source>
</evidence>
<organism evidence="2 3">
    <name type="scientific">Bombardia bombarda</name>
    <dbReference type="NCBI Taxonomy" id="252184"/>
    <lineage>
        <taxon>Eukaryota</taxon>
        <taxon>Fungi</taxon>
        <taxon>Dikarya</taxon>
        <taxon>Ascomycota</taxon>
        <taxon>Pezizomycotina</taxon>
        <taxon>Sordariomycetes</taxon>
        <taxon>Sordariomycetidae</taxon>
        <taxon>Sordariales</taxon>
        <taxon>Lasiosphaeriaceae</taxon>
        <taxon>Bombardia</taxon>
    </lineage>
</organism>
<gene>
    <name evidence="2" type="ORF">B0T17DRAFT_530109</name>
</gene>
<dbReference type="InterPro" id="IPR036928">
    <property type="entry name" value="AS_sf"/>
</dbReference>
<evidence type="ECO:0000313" key="3">
    <source>
        <dbReference type="Proteomes" id="UP001174934"/>
    </source>
</evidence>
<dbReference type="Proteomes" id="UP001174934">
    <property type="component" value="Unassembled WGS sequence"/>
</dbReference>
<feature type="domain" description="Amidase" evidence="1">
    <location>
        <begin position="188"/>
        <end position="360"/>
    </location>
</feature>
<protein>
    <submittedName>
        <fullName evidence="2">Amidase signature domain-containing protein</fullName>
    </submittedName>
</protein>
<dbReference type="SUPFAM" id="SSF75304">
    <property type="entry name" value="Amidase signature (AS) enzymes"/>
    <property type="match status" value="1"/>
</dbReference>